<protein>
    <submittedName>
        <fullName evidence="2">Uncharacterized protein</fullName>
    </submittedName>
</protein>
<keyword evidence="3" id="KW-1185">Reference proteome</keyword>
<evidence type="ECO:0000313" key="3">
    <source>
        <dbReference type="Proteomes" id="UP000432464"/>
    </source>
</evidence>
<name>A0A6I3KTM8_9NOCA</name>
<accession>A0A6I3KTM8</accession>
<sequence>MSTPQDEPLTHQLATTFDHVQQGDLRWTERAPRTRADPQGRSAISSTRRPSRPRCCRSPYCA</sequence>
<dbReference type="EMBL" id="WMBB01000002">
    <property type="protein sequence ID" value="MTE12208.1"/>
    <property type="molecule type" value="Genomic_DNA"/>
</dbReference>
<evidence type="ECO:0000256" key="1">
    <source>
        <dbReference type="SAM" id="MobiDB-lite"/>
    </source>
</evidence>
<comment type="caution">
    <text evidence="2">The sequence shown here is derived from an EMBL/GenBank/DDBJ whole genome shotgun (WGS) entry which is preliminary data.</text>
</comment>
<organism evidence="2 3">
    <name type="scientific">Nocardia aurantiaca</name>
    <dbReference type="NCBI Taxonomy" id="2675850"/>
    <lineage>
        <taxon>Bacteria</taxon>
        <taxon>Bacillati</taxon>
        <taxon>Actinomycetota</taxon>
        <taxon>Actinomycetes</taxon>
        <taxon>Mycobacteriales</taxon>
        <taxon>Nocardiaceae</taxon>
        <taxon>Nocardia</taxon>
    </lineage>
</organism>
<feature type="region of interest" description="Disordered" evidence="1">
    <location>
        <begin position="1"/>
        <end position="62"/>
    </location>
</feature>
<dbReference type="AlphaFoldDB" id="A0A6I3KTM8"/>
<dbReference type="Proteomes" id="UP000432464">
    <property type="component" value="Unassembled WGS sequence"/>
</dbReference>
<feature type="compositionally biased region" description="Basic and acidic residues" evidence="1">
    <location>
        <begin position="26"/>
        <end position="38"/>
    </location>
</feature>
<reference evidence="2 3" key="1">
    <citation type="submission" date="2019-11" db="EMBL/GenBank/DDBJ databases">
        <title>Nocardia sp. nov. CT2-14 isolated from soil.</title>
        <authorList>
            <person name="Kanchanasin P."/>
            <person name="Tanasupawat S."/>
            <person name="Yuki M."/>
            <person name="Kudo T."/>
        </authorList>
    </citation>
    <scope>NUCLEOTIDE SEQUENCE [LARGE SCALE GENOMIC DNA]</scope>
    <source>
        <strain evidence="2 3">CT2-14</strain>
    </source>
</reference>
<evidence type="ECO:0000313" key="2">
    <source>
        <dbReference type="EMBL" id="MTE12208.1"/>
    </source>
</evidence>
<proteinExistence type="predicted"/>
<gene>
    <name evidence="2" type="ORF">GLP40_05335</name>
</gene>